<name>Q7UWZ5_RHOBA</name>
<gene>
    <name evidence="1" type="ordered locus">RB1682</name>
</gene>
<sequence length="51" mass="5441">MCHIDWNSFDRETSDNSEDCIAGAFVAFGATERSGLALFAKSVDAAALTID</sequence>
<dbReference type="Proteomes" id="UP000001025">
    <property type="component" value="Chromosome"/>
</dbReference>
<dbReference type="PATRIC" id="fig|243090.15.peg.782"/>
<evidence type="ECO:0000313" key="1">
    <source>
        <dbReference type="EMBL" id="CAD72217.1"/>
    </source>
</evidence>
<keyword evidence="2" id="KW-1185">Reference proteome</keyword>
<organism evidence="1 2">
    <name type="scientific">Rhodopirellula baltica (strain DSM 10527 / NCIMB 13988 / SH1)</name>
    <dbReference type="NCBI Taxonomy" id="243090"/>
    <lineage>
        <taxon>Bacteria</taxon>
        <taxon>Pseudomonadati</taxon>
        <taxon>Planctomycetota</taxon>
        <taxon>Planctomycetia</taxon>
        <taxon>Pirellulales</taxon>
        <taxon>Pirellulaceae</taxon>
        <taxon>Rhodopirellula</taxon>
    </lineage>
</organism>
<dbReference type="EnsemblBacteria" id="CAD72217">
    <property type="protein sequence ID" value="CAD72217"/>
    <property type="gene ID" value="RB1682"/>
</dbReference>
<dbReference type="KEGG" id="rba:RB1682"/>
<dbReference type="EMBL" id="BX294135">
    <property type="protein sequence ID" value="CAD72217.1"/>
    <property type="molecule type" value="Genomic_DNA"/>
</dbReference>
<accession>Q7UWZ5</accession>
<evidence type="ECO:0000313" key="2">
    <source>
        <dbReference type="Proteomes" id="UP000001025"/>
    </source>
</evidence>
<dbReference type="InParanoid" id="Q7UWZ5"/>
<protein>
    <submittedName>
        <fullName evidence="1">Uncharacterized protein</fullName>
    </submittedName>
</protein>
<reference evidence="1 2" key="1">
    <citation type="journal article" date="2003" name="Proc. Natl. Acad. Sci. U.S.A.">
        <title>Complete genome sequence of the marine planctomycete Pirellula sp. strain 1.</title>
        <authorList>
            <person name="Gloeckner F.O."/>
            <person name="Kube M."/>
            <person name="Bauer M."/>
            <person name="Teeling H."/>
            <person name="Lombardot T."/>
            <person name="Ludwig W."/>
            <person name="Gade D."/>
            <person name="Beck A."/>
            <person name="Borzym K."/>
            <person name="Heitmann K."/>
            <person name="Rabus R."/>
            <person name="Schlesner H."/>
            <person name="Amann R."/>
            <person name="Reinhardt R."/>
        </authorList>
    </citation>
    <scope>NUCLEOTIDE SEQUENCE [LARGE SCALE GENOMIC DNA]</scope>
    <source>
        <strain evidence="2">DSM 10527 / NCIMB 13988 / SH1</strain>
    </source>
</reference>
<dbReference type="HOGENOM" id="CLU_3103135_0_0_0"/>
<dbReference type="AlphaFoldDB" id="Q7UWZ5"/>
<proteinExistence type="predicted"/>